<gene>
    <name evidence="1" type="ORF">BDN71DRAFT_1453822</name>
</gene>
<name>A0A9P5ZNV6_PLEER</name>
<organism evidence="1 2">
    <name type="scientific">Pleurotus eryngii</name>
    <name type="common">Boletus of the steppes</name>
    <dbReference type="NCBI Taxonomy" id="5323"/>
    <lineage>
        <taxon>Eukaryota</taxon>
        <taxon>Fungi</taxon>
        <taxon>Dikarya</taxon>
        <taxon>Basidiomycota</taxon>
        <taxon>Agaricomycotina</taxon>
        <taxon>Agaricomycetes</taxon>
        <taxon>Agaricomycetidae</taxon>
        <taxon>Agaricales</taxon>
        <taxon>Pleurotineae</taxon>
        <taxon>Pleurotaceae</taxon>
        <taxon>Pleurotus</taxon>
    </lineage>
</organism>
<reference evidence="1" key="1">
    <citation type="submission" date="2020-11" db="EMBL/GenBank/DDBJ databases">
        <authorList>
            <consortium name="DOE Joint Genome Institute"/>
            <person name="Ahrendt S."/>
            <person name="Riley R."/>
            <person name="Andreopoulos W."/>
            <person name="Labutti K."/>
            <person name="Pangilinan J."/>
            <person name="Ruiz-Duenas F.J."/>
            <person name="Barrasa J.M."/>
            <person name="Sanchez-Garcia M."/>
            <person name="Camarero S."/>
            <person name="Miyauchi S."/>
            <person name="Serrano A."/>
            <person name="Linde D."/>
            <person name="Babiker R."/>
            <person name="Drula E."/>
            <person name="Ayuso-Fernandez I."/>
            <person name="Pacheco R."/>
            <person name="Padilla G."/>
            <person name="Ferreira P."/>
            <person name="Barriuso J."/>
            <person name="Kellner H."/>
            <person name="Castanera R."/>
            <person name="Alfaro M."/>
            <person name="Ramirez L."/>
            <person name="Pisabarro A.G."/>
            <person name="Kuo A."/>
            <person name="Tritt A."/>
            <person name="Lipzen A."/>
            <person name="He G."/>
            <person name="Yan M."/>
            <person name="Ng V."/>
            <person name="Cullen D."/>
            <person name="Martin F."/>
            <person name="Rosso M.-N."/>
            <person name="Henrissat B."/>
            <person name="Hibbett D."/>
            <person name="Martinez A.T."/>
            <person name="Grigoriev I.V."/>
        </authorList>
    </citation>
    <scope>NUCLEOTIDE SEQUENCE</scope>
    <source>
        <strain evidence="1">ATCC 90797</strain>
    </source>
</reference>
<feature type="non-terminal residue" evidence="1">
    <location>
        <position position="60"/>
    </location>
</feature>
<dbReference type="AlphaFoldDB" id="A0A9P5ZNV6"/>
<sequence length="60" mass="6919">MRCHRQVEVPHKVLFYMNTHTRDHNHSSFMSGAPTWDFGSGRTRPTMTMSSCPKAELLVL</sequence>
<evidence type="ECO:0000313" key="2">
    <source>
        <dbReference type="Proteomes" id="UP000807025"/>
    </source>
</evidence>
<evidence type="ECO:0000313" key="1">
    <source>
        <dbReference type="EMBL" id="KAF9490817.1"/>
    </source>
</evidence>
<accession>A0A9P5ZNV6</accession>
<comment type="caution">
    <text evidence="1">The sequence shown here is derived from an EMBL/GenBank/DDBJ whole genome shotgun (WGS) entry which is preliminary data.</text>
</comment>
<protein>
    <submittedName>
        <fullName evidence="1">Uncharacterized protein</fullName>
    </submittedName>
</protein>
<dbReference type="Proteomes" id="UP000807025">
    <property type="component" value="Unassembled WGS sequence"/>
</dbReference>
<dbReference type="EMBL" id="MU154632">
    <property type="protein sequence ID" value="KAF9490817.1"/>
    <property type="molecule type" value="Genomic_DNA"/>
</dbReference>
<keyword evidence="2" id="KW-1185">Reference proteome</keyword>
<proteinExistence type="predicted"/>